<proteinExistence type="predicted"/>
<evidence type="ECO:0000313" key="3">
    <source>
        <dbReference type="Proteomes" id="UP000028990"/>
    </source>
</evidence>
<keyword evidence="3" id="KW-1185">Reference proteome</keyword>
<reference evidence="2 3" key="1">
    <citation type="submission" date="2013-11" db="EMBL/GenBank/DDBJ databases">
        <title>The Damaraland mole rat (Fukomys damarensis) genome and evolution of African mole rats.</title>
        <authorList>
            <person name="Gladyshev V.N."/>
            <person name="Fang X."/>
        </authorList>
    </citation>
    <scope>NUCLEOTIDE SEQUENCE [LARGE SCALE GENOMIC DNA]</scope>
    <source>
        <tissue evidence="2">Liver</tissue>
    </source>
</reference>
<feature type="region of interest" description="Disordered" evidence="1">
    <location>
        <begin position="68"/>
        <end position="92"/>
    </location>
</feature>
<protein>
    <submittedName>
        <fullName evidence="2">Uncharacterized protein</fullName>
    </submittedName>
</protein>
<dbReference type="Proteomes" id="UP000028990">
    <property type="component" value="Unassembled WGS sequence"/>
</dbReference>
<accession>A0A091E5L5</accession>
<sequence>MSTCSLLDDKTYKAGILQHHLGPYGAKWDAVRYPDLSFPGTGPQPCFQEETRPARPAAMETRALSILEGKGEKGDSFGDTPELTLQRQSCHK</sequence>
<dbReference type="AlphaFoldDB" id="A0A091E5L5"/>
<feature type="compositionally biased region" description="Polar residues" evidence="1">
    <location>
        <begin position="83"/>
        <end position="92"/>
    </location>
</feature>
<dbReference type="EMBL" id="KN120660">
    <property type="protein sequence ID" value="KFO38023.1"/>
    <property type="molecule type" value="Genomic_DNA"/>
</dbReference>
<evidence type="ECO:0000313" key="2">
    <source>
        <dbReference type="EMBL" id="KFO38023.1"/>
    </source>
</evidence>
<gene>
    <name evidence="2" type="ORF">H920_00633</name>
</gene>
<organism evidence="2 3">
    <name type="scientific">Fukomys damarensis</name>
    <name type="common">Damaraland mole rat</name>
    <name type="synonym">Cryptomys damarensis</name>
    <dbReference type="NCBI Taxonomy" id="885580"/>
    <lineage>
        <taxon>Eukaryota</taxon>
        <taxon>Metazoa</taxon>
        <taxon>Chordata</taxon>
        <taxon>Craniata</taxon>
        <taxon>Vertebrata</taxon>
        <taxon>Euteleostomi</taxon>
        <taxon>Mammalia</taxon>
        <taxon>Eutheria</taxon>
        <taxon>Euarchontoglires</taxon>
        <taxon>Glires</taxon>
        <taxon>Rodentia</taxon>
        <taxon>Hystricomorpha</taxon>
        <taxon>Bathyergidae</taxon>
        <taxon>Fukomys</taxon>
    </lineage>
</organism>
<evidence type="ECO:0000256" key="1">
    <source>
        <dbReference type="SAM" id="MobiDB-lite"/>
    </source>
</evidence>
<name>A0A091E5L5_FUKDA</name>